<dbReference type="RefSeq" id="WP_343070435.1">
    <property type="nucleotide sequence ID" value="NZ_JACHDS010000001.1"/>
</dbReference>
<evidence type="ECO:0000313" key="4">
    <source>
        <dbReference type="EMBL" id="MBB6171102.1"/>
    </source>
</evidence>
<dbReference type="InterPro" id="IPR012340">
    <property type="entry name" value="NA-bd_OB-fold"/>
</dbReference>
<feature type="compositionally biased region" description="Low complexity" evidence="3">
    <location>
        <begin position="37"/>
        <end position="48"/>
    </location>
</feature>
<feature type="compositionally biased region" description="Pro residues" evidence="3">
    <location>
        <begin position="49"/>
        <end position="58"/>
    </location>
</feature>
<dbReference type="CDD" id="cd04496">
    <property type="entry name" value="SSB_OBF"/>
    <property type="match status" value="1"/>
</dbReference>
<feature type="compositionally biased region" description="Basic and acidic residues" evidence="3">
    <location>
        <begin position="65"/>
        <end position="74"/>
    </location>
</feature>
<keyword evidence="5" id="KW-1185">Reference proteome</keyword>
<evidence type="ECO:0000256" key="2">
    <source>
        <dbReference type="PROSITE-ProRule" id="PRU00252"/>
    </source>
</evidence>
<dbReference type="AlphaFoldDB" id="A0A7W9YFF6"/>
<comment type="caution">
    <text evidence="4">The sequence shown here is derived from an EMBL/GenBank/DDBJ whole genome shotgun (WGS) entry which is preliminary data.</text>
</comment>
<organism evidence="4 5">
    <name type="scientific">Nocardiopsis mwathae</name>
    <dbReference type="NCBI Taxonomy" id="1472723"/>
    <lineage>
        <taxon>Bacteria</taxon>
        <taxon>Bacillati</taxon>
        <taxon>Actinomycetota</taxon>
        <taxon>Actinomycetes</taxon>
        <taxon>Streptosporangiales</taxon>
        <taxon>Nocardiopsidaceae</taxon>
        <taxon>Nocardiopsis</taxon>
    </lineage>
</organism>
<dbReference type="GO" id="GO:0003697">
    <property type="term" value="F:single-stranded DNA binding"/>
    <property type="evidence" value="ECO:0007669"/>
    <property type="project" value="InterPro"/>
</dbReference>
<accession>A0A7W9YFF6</accession>
<dbReference type="Gene3D" id="2.40.50.140">
    <property type="entry name" value="Nucleic acid-binding proteins"/>
    <property type="match status" value="1"/>
</dbReference>
<reference evidence="4 5" key="1">
    <citation type="submission" date="2020-08" db="EMBL/GenBank/DDBJ databases">
        <title>Sequencing the genomes of 1000 actinobacteria strains.</title>
        <authorList>
            <person name="Klenk H.-P."/>
        </authorList>
    </citation>
    <scope>NUCLEOTIDE SEQUENCE [LARGE SCALE GENOMIC DNA]</scope>
    <source>
        <strain evidence="4 5">DSM 46659</strain>
    </source>
</reference>
<evidence type="ECO:0000256" key="3">
    <source>
        <dbReference type="SAM" id="MobiDB-lite"/>
    </source>
</evidence>
<dbReference type="InterPro" id="IPR000424">
    <property type="entry name" value="Primosome_PriB/ssb"/>
</dbReference>
<evidence type="ECO:0000313" key="5">
    <source>
        <dbReference type="Proteomes" id="UP000546642"/>
    </source>
</evidence>
<evidence type="ECO:0000256" key="1">
    <source>
        <dbReference type="ARBA" id="ARBA00023125"/>
    </source>
</evidence>
<dbReference type="PROSITE" id="PS50935">
    <property type="entry name" value="SSB"/>
    <property type="match status" value="1"/>
</dbReference>
<gene>
    <name evidence="4" type="ORF">HNR23_001162</name>
</gene>
<name>A0A7W9YFF6_9ACTN</name>
<keyword evidence="1 2" id="KW-0238">DNA-binding</keyword>
<dbReference type="EMBL" id="JACHDS010000001">
    <property type="protein sequence ID" value="MBB6171102.1"/>
    <property type="molecule type" value="Genomic_DNA"/>
</dbReference>
<dbReference type="SUPFAM" id="SSF50249">
    <property type="entry name" value="Nucleic acid-binding proteins"/>
    <property type="match status" value="1"/>
</dbReference>
<dbReference type="Pfam" id="PF00436">
    <property type="entry name" value="SSB"/>
    <property type="match status" value="1"/>
</dbReference>
<dbReference type="Proteomes" id="UP000546642">
    <property type="component" value="Unassembled WGS sequence"/>
</dbReference>
<protein>
    <submittedName>
        <fullName evidence="4">Single-stranded DNA-binding protein</fullName>
    </submittedName>
</protein>
<feature type="compositionally biased region" description="Polar residues" evidence="3">
    <location>
        <begin position="9"/>
        <end position="18"/>
    </location>
</feature>
<proteinExistence type="predicted"/>
<sequence>MQEKPDAHASTSRSTTGQAVAARSVDGHSVAARAYCSAQPAAHACSPSPSSPPLPRAVPAPRNGRAHDHRGDRGHRNEVVLAGRVTAEPYVRELPSGDHLVTWRISVARPAADRRPNQPADPITCVSFRPAIEAATRGWRIGDIVRVSGALRRRFWRSAKGVTSVIEVEAASVALVESAAAGGGRRRDDAAAGHQPS</sequence>
<feature type="region of interest" description="Disordered" evidence="3">
    <location>
        <begin position="1"/>
        <end position="74"/>
    </location>
</feature>